<dbReference type="STRING" id="1285242.A6A04_13955"/>
<evidence type="ECO:0000256" key="2">
    <source>
        <dbReference type="ARBA" id="ARBA00022840"/>
    </source>
</evidence>
<dbReference type="RefSeq" id="WP_068490134.1">
    <property type="nucleotide sequence ID" value="NZ_LWQT01000039.1"/>
</dbReference>
<dbReference type="Gene3D" id="3.30.300.30">
    <property type="match status" value="1"/>
</dbReference>
<proteinExistence type="predicted"/>
<dbReference type="InterPro" id="IPR042099">
    <property type="entry name" value="ANL_N_sf"/>
</dbReference>
<dbReference type="GO" id="GO:0004467">
    <property type="term" value="F:long-chain fatty acid-CoA ligase activity"/>
    <property type="evidence" value="ECO:0007669"/>
    <property type="project" value="UniProtKB-EC"/>
</dbReference>
<accession>A0A178MW58</accession>
<dbReference type="InterPro" id="IPR045851">
    <property type="entry name" value="AMP-bd_C_sf"/>
</dbReference>
<dbReference type="Pfam" id="PF23562">
    <property type="entry name" value="AMP-binding_C_3"/>
    <property type="match status" value="1"/>
</dbReference>
<dbReference type="Proteomes" id="UP000078428">
    <property type="component" value="Unassembled WGS sequence"/>
</dbReference>
<dbReference type="Gene3D" id="3.40.50.12780">
    <property type="entry name" value="N-terminal domain of ligase-like"/>
    <property type="match status" value="1"/>
</dbReference>
<comment type="catalytic activity">
    <reaction evidence="3">
        <text>a long-chain fatty acid + ATP + CoA = a long-chain fatty acyl-CoA + AMP + diphosphate</text>
        <dbReference type="Rhea" id="RHEA:15421"/>
        <dbReference type="ChEBI" id="CHEBI:30616"/>
        <dbReference type="ChEBI" id="CHEBI:33019"/>
        <dbReference type="ChEBI" id="CHEBI:57287"/>
        <dbReference type="ChEBI" id="CHEBI:57560"/>
        <dbReference type="ChEBI" id="CHEBI:83139"/>
        <dbReference type="ChEBI" id="CHEBI:456215"/>
        <dbReference type="EC" id="6.2.1.3"/>
    </reaction>
    <physiologicalReaction direction="left-to-right" evidence="3">
        <dbReference type="Rhea" id="RHEA:15422"/>
    </physiologicalReaction>
</comment>
<dbReference type="OrthoDB" id="9803968at2"/>
<reference evidence="5 6" key="1">
    <citation type="submission" date="2016-04" db="EMBL/GenBank/DDBJ databases">
        <title>Draft genome sequence of freshwater magnetotactic bacteria Magnetospirillum marisnigri SP-1 and Magnetospirillum moscoviense BB-1.</title>
        <authorList>
            <person name="Koziaeva V."/>
            <person name="Dziuba M.V."/>
            <person name="Ivanov T.M."/>
            <person name="Kuznetsov B."/>
            <person name="Grouzdev D.S."/>
        </authorList>
    </citation>
    <scope>NUCLEOTIDE SEQUENCE [LARGE SCALE GENOMIC DNA]</scope>
    <source>
        <strain evidence="5 6">SP-1</strain>
    </source>
</reference>
<keyword evidence="1" id="KW-0547">Nucleotide-binding</keyword>
<sequence>MLDIRACASLPGLFLAQAARLGPKPVLWAKRGGEWHARSWAETEEQVLSLAAGLAALGLEPGDRVALISENRPEWAMADLAIMAAGGITVPAYTTNTVADHLHILDNSQARFVIVSTPQLAERALAAAARADRQPGVIAMEPPPLAQSSGIDLHSWGSIQTMGRESGQVAAMRATVAELRRDATACLIYTSGTGGVPKGVMLSHGAILHNCQGATRVLEDLGLEENEVFLSFLPLSHAYEHTAGLHFPIAIGAEIYYAEGLEHLAANMAEVHPTIMTAVPRLYESMRTRILKGLAKAPALRRRLFEATLALGERRIERGRLGPLDTLADAVLDRLVRAKIRQRFGGRLKAFVSGGAPLPYEVGLFFTALGVRILQGYGQTEAAPVISCNHASRMRLETVGHALEGVELRIADDGEILVRGELVMQGYWRDPTTTAQVIDAQGWLHTGDIGEIDPDGAIRITDRKKDIIVNSGGDNVAPQRIEGFLTLQPEIAQAMVHGDRRPHLVALIVPDRDWMESWARENKRDDPIALMNDPDFRHAVSMAVDRVNTQVSAIEKIRRFILVADPFSVENEMLTPTMKIRRHRIKEKFGSTLESLYDERK</sequence>
<dbReference type="PANTHER" id="PTHR43272">
    <property type="entry name" value="LONG-CHAIN-FATTY-ACID--COA LIGASE"/>
    <property type="match status" value="1"/>
</dbReference>
<evidence type="ECO:0000313" key="6">
    <source>
        <dbReference type="Proteomes" id="UP000078428"/>
    </source>
</evidence>
<dbReference type="GO" id="GO:0005524">
    <property type="term" value="F:ATP binding"/>
    <property type="evidence" value="ECO:0007669"/>
    <property type="project" value="UniProtKB-KW"/>
</dbReference>
<dbReference type="InterPro" id="IPR000873">
    <property type="entry name" value="AMP-dep_synth/lig_dom"/>
</dbReference>
<evidence type="ECO:0000256" key="3">
    <source>
        <dbReference type="ARBA" id="ARBA00024484"/>
    </source>
</evidence>
<dbReference type="SUPFAM" id="SSF56801">
    <property type="entry name" value="Acetyl-CoA synthetase-like"/>
    <property type="match status" value="1"/>
</dbReference>
<dbReference type="GO" id="GO:0016020">
    <property type="term" value="C:membrane"/>
    <property type="evidence" value="ECO:0007669"/>
    <property type="project" value="TreeGrafter"/>
</dbReference>
<dbReference type="CDD" id="cd05907">
    <property type="entry name" value="VL_LC_FACS_like"/>
    <property type="match status" value="1"/>
</dbReference>
<keyword evidence="2" id="KW-0067">ATP-binding</keyword>
<protein>
    <submittedName>
        <fullName evidence="5">AMP-dependent synthetase</fullName>
    </submittedName>
</protein>
<evidence type="ECO:0000313" key="5">
    <source>
        <dbReference type="EMBL" id="OAN53703.1"/>
    </source>
</evidence>
<name>A0A178MW58_9PROT</name>
<dbReference type="Pfam" id="PF00501">
    <property type="entry name" value="AMP-binding"/>
    <property type="match status" value="1"/>
</dbReference>
<comment type="caution">
    <text evidence="5">The sequence shown here is derived from an EMBL/GenBank/DDBJ whole genome shotgun (WGS) entry which is preliminary data.</text>
</comment>
<dbReference type="EMBL" id="LWQT01000039">
    <property type="protein sequence ID" value="OAN53703.1"/>
    <property type="molecule type" value="Genomic_DNA"/>
</dbReference>
<feature type="domain" description="AMP-dependent synthetase/ligase" evidence="4">
    <location>
        <begin position="16"/>
        <end position="428"/>
    </location>
</feature>
<evidence type="ECO:0000256" key="1">
    <source>
        <dbReference type="ARBA" id="ARBA00022741"/>
    </source>
</evidence>
<evidence type="ECO:0000259" key="4">
    <source>
        <dbReference type="Pfam" id="PF00501"/>
    </source>
</evidence>
<dbReference type="PANTHER" id="PTHR43272:SF33">
    <property type="entry name" value="AMP-BINDING DOMAIN-CONTAINING PROTEIN-RELATED"/>
    <property type="match status" value="1"/>
</dbReference>
<keyword evidence="6" id="KW-1185">Reference proteome</keyword>
<gene>
    <name evidence="5" type="ORF">A6A04_13955</name>
</gene>
<organism evidence="5 6">
    <name type="scientific">Paramagnetospirillum marisnigri</name>
    <dbReference type="NCBI Taxonomy" id="1285242"/>
    <lineage>
        <taxon>Bacteria</taxon>
        <taxon>Pseudomonadati</taxon>
        <taxon>Pseudomonadota</taxon>
        <taxon>Alphaproteobacteria</taxon>
        <taxon>Rhodospirillales</taxon>
        <taxon>Magnetospirillaceae</taxon>
        <taxon>Paramagnetospirillum</taxon>
    </lineage>
</organism>
<dbReference type="AlphaFoldDB" id="A0A178MW58"/>